<proteinExistence type="inferred from homology"/>
<dbReference type="PANTHER" id="PTHR11941:SF54">
    <property type="entry name" value="ENOYL-COA HYDRATASE, MITOCHONDRIAL"/>
    <property type="match status" value="1"/>
</dbReference>
<evidence type="ECO:0008006" key="4">
    <source>
        <dbReference type="Google" id="ProtNLM"/>
    </source>
</evidence>
<comment type="similarity">
    <text evidence="1">Belongs to the enoyl-CoA hydratase/isomerase family.</text>
</comment>
<dbReference type="Pfam" id="PF00378">
    <property type="entry name" value="ECH_1"/>
    <property type="match status" value="1"/>
</dbReference>
<dbReference type="GO" id="GO:0016836">
    <property type="term" value="F:hydro-lyase activity"/>
    <property type="evidence" value="ECO:0007669"/>
    <property type="project" value="UniProtKB-ARBA"/>
</dbReference>
<accession>A0A383CHL0</accession>
<dbReference type="InterPro" id="IPR001753">
    <property type="entry name" value="Enoyl-CoA_hydra/iso"/>
</dbReference>
<dbReference type="FunFam" id="1.10.12.10:FF:000001">
    <property type="entry name" value="Probable enoyl-CoA hydratase, mitochondrial"/>
    <property type="match status" value="1"/>
</dbReference>
<dbReference type="PANTHER" id="PTHR11941">
    <property type="entry name" value="ENOYL-COA HYDRATASE-RELATED"/>
    <property type="match status" value="1"/>
</dbReference>
<dbReference type="AlphaFoldDB" id="A0A383CHL0"/>
<sequence>CDFRILEESARIGFPEVSIGIIPGAGGTQRLPRITNIATSKYWIYSARKFTAEEALEDGVADFIAPDGELIETAIDLAEEIIANAPKSIIASKRAIKEGIEVSLKDGLDIERDNYNTTLHTEDRNEALKAFSEKRKPVWKGK</sequence>
<evidence type="ECO:0000256" key="1">
    <source>
        <dbReference type="ARBA" id="ARBA00005254"/>
    </source>
</evidence>
<protein>
    <recommendedName>
        <fullName evidence="4">Enoyl-CoA hydratase</fullName>
    </recommendedName>
</protein>
<dbReference type="Gene3D" id="3.90.226.10">
    <property type="entry name" value="2-enoyl-CoA Hydratase, Chain A, domain 1"/>
    <property type="match status" value="1"/>
</dbReference>
<keyword evidence="2" id="KW-0456">Lyase</keyword>
<reference evidence="3" key="1">
    <citation type="submission" date="2018-05" db="EMBL/GenBank/DDBJ databases">
        <authorList>
            <person name="Lanie J.A."/>
            <person name="Ng W.-L."/>
            <person name="Kazmierczak K.M."/>
            <person name="Andrzejewski T.M."/>
            <person name="Davidsen T.M."/>
            <person name="Wayne K.J."/>
            <person name="Tettelin H."/>
            <person name="Glass J.I."/>
            <person name="Rusch D."/>
            <person name="Podicherti R."/>
            <person name="Tsui H.-C.T."/>
            <person name="Winkler M.E."/>
        </authorList>
    </citation>
    <scope>NUCLEOTIDE SEQUENCE</scope>
</reference>
<dbReference type="InterPro" id="IPR014748">
    <property type="entry name" value="Enoyl-CoA_hydra_C"/>
</dbReference>
<name>A0A383CHL0_9ZZZZ</name>
<dbReference type="InterPro" id="IPR029045">
    <property type="entry name" value="ClpP/crotonase-like_dom_sf"/>
</dbReference>
<evidence type="ECO:0000256" key="2">
    <source>
        <dbReference type="ARBA" id="ARBA00023239"/>
    </source>
</evidence>
<feature type="non-terminal residue" evidence="3">
    <location>
        <position position="1"/>
    </location>
</feature>
<gene>
    <name evidence="3" type="ORF">METZ01_LOCUS484404</name>
</gene>
<dbReference type="Gene3D" id="1.10.12.10">
    <property type="entry name" value="Lyase 2-enoyl-coa Hydratase, Chain A, domain 2"/>
    <property type="match status" value="1"/>
</dbReference>
<dbReference type="SUPFAM" id="SSF52096">
    <property type="entry name" value="ClpP/crotonase"/>
    <property type="match status" value="1"/>
</dbReference>
<evidence type="ECO:0000313" key="3">
    <source>
        <dbReference type="EMBL" id="SVE31550.1"/>
    </source>
</evidence>
<dbReference type="CDD" id="cd06558">
    <property type="entry name" value="crotonase-like"/>
    <property type="match status" value="1"/>
</dbReference>
<organism evidence="3">
    <name type="scientific">marine metagenome</name>
    <dbReference type="NCBI Taxonomy" id="408172"/>
    <lineage>
        <taxon>unclassified sequences</taxon>
        <taxon>metagenomes</taxon>
        <taxon>ecological metagenomes</taxon>
    </lineage>
</organism>
<dbReference type="GO" id="GO:0006635">
    <property type="term" value="P:fatty acid beta-oxidation"/>
    <property type="evidence" value="ECO:0007669"/>
    <property type="project" value="TreeGrafter"/>
</dbReference>
<dbReference type="EMBL" id="UINC01208817">
    <property type="protein sequence ID" value="SVE31550.1"/>
    <property type="molecule type" value="Genomic_DNA"/>
</dbReference>